<feature type="compositionally biased region" description="Low complexity" evidence="8">
    <location>
        <begin position="138"/>
        <end position="148"/>
    </location>
</feature>
<dbReference type="SUPFAM" id="SSF51045">
    <property type="entry name" value="WW domain"/>
    <property type="match status" value="2"/>
</dbReference>
<feature type="domain" description="WW" evidence="9">
    <location>
        <begin position="574"/>
        <end position="608"/>
    </location>
</feature>
<keyword evidence="3" id="KW-0677">Repeat</keyword>
<dbReference type="EMBL" id="VZTR01026114">
    <property type="protein sequence ID" value="NXT69823.1"/>
    <property type="molecule type" value="Genomic_DNA"/>
</dbReference>
<comment type="caution">
    <text evidence="10">The sequence shown here is derived from an EMBL/GenBank/DDBJ whole genome shotgun (WGS) entry which is preliminary data.</text>
</comment>
<protein>
    <recommendedName>
        <fullName evidence="6">Formin-binding protein 4</fullName>
    </recommendedName>
    <alternativeName>
        <fullName evidence="7">Formin-binding protein 30</fullName>
    </alternativeName>
</protein>
<feature type="compositionally biased region" description="Basic and acidic residues" evidence="8">
    <location>
        <begin position="476"/>
        <end position="491"/>
    </location>
</feature>
<evidence type="ECO:0000256" key="1">
    <source>
        <dbReference type="ARBA" id="ARBA00022499"/>
    </source>
</evidence>
<feature type="region of interest" description="Disordered" evidence="8">
    <location>
        <begin position="601"/>
        <end position="647"/>
    </location>
</feature>
<dbReference type="CDD" id="cd00201">
    <property type="entry name" value="WW"/>
    <property type="match status" value="2"/>
</dbReference>
<feature type="region of interest" description="Disordered" evidence="8">
    <location>
        <begin position="249"/>
        <end position="279"/>
    </location>
</feature>
<feature type="region of interest" description="Disordered" evidence="8">
    <location>
        <begin position="336"/>
        <end position="502"/>
    </location>
</feature>
<feature type="compositionally biased region" description="Low complexity" evidence="8">
    <location>
        <begin position="407"/>
        <end position="425"/>
    </location>
</feature>
<feature type="compositionally biased region" description="Basic and acidic residues" evidence="8">
    <location>
        <begin position="391"/>
        <end position="403"/>
    </location>
</feature>
<evidence type="ECO:0000313" key="10">
    <source>
        <dbReference type="EMBL" id="NXT69823.1"/>
    </source>
</evidence>
<evidence type="ECO:0000259" key="9">
    <source>
        <dbReference type="PROSITE" id="PS50020"/>
    </source>
</evidence>
<evidence type="ECO:0000256" key="3">
    <source>
        <dbReference type="ARBA" id="ARBA00022737"/>
    </source>
</evidence>
<organism evidence="10 11">
    <name type="scientific">Chaetops frenatus</name>
    <name type="common">Rufous rock-jumper</name>
    <dbReference type="NCBI Taxonomy" id="221966"/>
    <lineage>
        <taxon>Eukaryota</taxon>
        <taxon>Metazoa</taxon>
        <taxon>Chordata</taxon>
        <taxon>Craniata</taxon>
        <taxon>Vertebrata</taxon>
        <taxon>Euteleostomi</taxon>
        <taxon>Archelosauria</taxon>
        <taxon>Archosauria</taxon>
        <taxon>Dinosauria</taxon>
        <taxon>Saurischia</taxon>
        <taxon>Theropoda</taxon>
        <taxon>Coelurosauria</taxon>
        <taxon>Aves</taxon>
        <taxon>Neognathae</taxon>
        <taxon>Neoaves</taxon>
        <taxon>Telluraves</taxon>
        <taxon>Australaves</taxon>
        <taxon>Passeriformes</taxon>
        <taxon>Picathartidae</taxon>
        <taxon>Chaetops</taxon>
    </lineage>
</organism>
<feature type="domain" description="WW" evidence="9">
    <location>
        <begin position="201"/>
        <end position="229"/>
    </location>
</feature>
<feature type="compositionally biased region" description="Basic and acidic residues" evidence="8">
    <location>
        <begin position="614"/>
        <end position="645"/>
    </location>
</feature>
<evidence type="ECO:0000313" key="11">
    <source>
        <dbReference type="Proteomes" id="UP000563107"/>
    </source>
</evidence>
<reference evidence="10 11" key="1">
    <citation type="submission" date="2019-09" db="EMBL/GenBank/DDBJ databases">
        <title>Bird 10,000 Genomes (B10K) Project - Family phase.</title>
        <authorList>
            <person name="Zhang G."/>
        </authorList>
    </citation>
    <scope>NUCLEOTIDE SEQUENCE [LARGE SCALE GENOMIC DNA]</scope>
    <source>
        <strain evidence="10">B10K-DU-012-41</strain>
    </source>
</reference>
<dbReference type="Gene3D" id="2.20.70.10">
    <property type="match status" value="2"/>
</dbReference>
<feature type="compositionally biased region" description="Polar residues" evidence="8">
    <location>
        <begin position="164"/>
        <end position="175"/>
    </location>
</feature>
<name>A0A7L3EMH2_9PASS</name>
<evidence type="ECO:0000256" key="7">
    <source>
        <dbReference type="ARBA" id="ARBA00078190"/>
    </source>
</evidence>
<dbReference type="FunFam" id="2.20.70.10:FF:000058">
    <property type="entry name" value="Formin binding protein 4"/>
    <property type="match status" value="1"/>
</dbReference>
<dbReference type="InterPro" id="IPR036020">
    <property type="entry name" value="WW_dom_sf"/>
</dbReference>
<gene>
    <name evidence="10" type="primary">Fnbp4</name>
    <name evidence="10" type="ORF">CHAFRE_R13351</name>
</gene>
<dbReference type="AlphaFoldDB" id="A0A7L3EMH2"/>
<keyword evidence="1" id="KW-1017">Isopeptide bond</keyword>
<dbReference type="PROSITE" id="PS01159">
    <property type="entry name" value="WW_DOMAIN_1"/>
    <property type="match status" value="1"/>
</dbReference>
<dbReference type="Pfam" id="PF00397">
    <property type="entry name" value="WW"/>
    <property type="match status" value="2"/>
</dbReference>
<feature type="compositionally biased region" description="Polar residues" evidence="8">
    <location>
        <begin position="106"/>
        <end position="121"/>
    </location>
</feature>
<dbReference type="InterPro" id="IPR053076">
    <property type="entry name" value="WW_domain_protein"/>
</dbReference>
<keyword evidence="2" id="KW-0597">Phosphoprotein</keyword>
<dbReference type="PANTHER" id="PTHR46697">
    <property type="entry name" value="FORMIN-BINDING PROTEIN 4"/>
    <property type="match status" value="1"/>
</dbReference>
<keyword evidence="4" id="KW-0832">Ubl conjugation</keyword>
<dbReference type="PANTHER" id="PTHR46697:SF1">
    <property type="entry name" value="FORMIN-BINDING PROTEIN 4"/>
    <property type="match status" value="1"/>
</dbReference>
<feature type="compositionally biased region" description="Polar residues" evidence="8">
    <location>
        <begin position="446"/>
        <end position="455"/>
    </location>
</feature>
<feature type="region of interest" description="Disordered" evidence="8">
    <location>
        <begin position="1"/>
        <end position="182"/>
    </location>
</feature>
<dbReference type="PROSITE" id="PS50020">
    <property type="entry name" value="WW_DOMAIN_2"/>
    <property type="match status" value="2"/>
</dbReference>
<dbReference type="SMART" id="SM00456">
    <property type="entry name" value="WW"/>
    <property type="match status" value="2"/>
</dbReference>
<dbReference type="FunFam" id="2.20.70.10:FF:000056">
    <property type="entry name" value="Formin binding protein 4"/>
    <property type="match status" value="1"/>
</dbReference>
<feature type="compositionally biased region" description="Pro residues" evidence="8">
    <location>
        <begin position="62"/>
        <end position="73"/>
    </location>
</feature>
<evidence type="ECO:0000256" key="6">
    <source>
        <dbReference type="ARBA" id="ARBA00074617"/>
    </source>
</evidence>
<feature type="non-terminal residue" evidence="10">
    <location>
        <position position="700"/>
    </location>
</feature>
<sequence>MGKKARAAPGRRPILQLSPPAPRRDEVAGPAGEGGGSGAEPGKATKADGSGGRFPETVAEPPRNPPNPPPPAPAAVKATGGLCLLGAYADSDDEEGETPEKLAHSTDANGSNSTDIDSTLANFLAEIDAITAPPQPAEPTTASSSSSSVPPPTPPRPEPKDSGTGPSSGTANGTGSAPAPEWQYDTQCSLAGVGELEMGDWQEVWDENTGCYYYWNTQSNEVTWELPQYLATQVQGLQHYQHSSTVAGTNGSFMATTEPFPQEKGTPGSAGRGTGLSKREVKKEVNEGVQALSNSEEERKGVAAALLAPLLPDVVKEEEERWRRKVICKEEVEPPLEEEVKVEEVPAAPEEPEPSRDPLEDTGQEDLCSVVQSGESAEEEEEQDTLELEMVLERKKAELRALEEGDGSVSGSSPLSDGSQSASQDASRRLASKRGKWKLFVGAASPESTSRGSSKTGRESPEAGEAAPSTEATDPSSDKEAESEEPQEKAKSQGAPKMEEEEQDLKFQIGELANTLTSKLEFLGINRQSISNFHMLLLQTETRIADWREGALNGNYLKRKLQDAAEQLKQYEINATPKGWSCHWDREHRRYFYVNERSGESQWEFPDGEDEEEGQRGTDRKPDGPPKPPPKDKGERTEEPAERPAARVHVYSSGSLCKESFSGQVPATSLMPLTPFWTLLQSSVPVLQPPLPLEMPPPPP</sequence>
<keyword evidence="5" id="KW-0007">Acetylation</keyword>
<dbReference type="Proteomes" id="UP000563107">
    <property type="component" value="Unassembled WGS sequence"/>
</dbReference>
<dbReference type="InterPro" id="IPR001202">
    <property type="entry name" value="WW_dom"/>
</dbReference>
<evidence type="ECO:0000256" key="8">
    <source>
        <dbReference type="SAM" id="MobiDB-lite"/>
    </source>
</evidence>
<feature type="non-terminal residue" evidence="10">
    <location>
        <position position="1"/>
    </location>
</feature>
<evidence type="ECO:0000256" key="5">
    <source>
        <dbReference type="ARBA" id="ARBA00022990"/>
    </source>
</evidence>
<proteinExistence type="predicted"/>
<accession>A0A7L3EMH2</accession>
<evidence type="ECO:0000256" key="4">
    <source>
        <dbReference type="ARBA" id="ARBA00022843"/>
    </source>
</evidence>
<feature type="compositionally biased region" description="Acidic residues" evidence="8">
    <location>
        <begin position="376"/>
        <end position="387"/>
    </location>
</feature>
<keyword evidence="11" id="KW-1185">Reference proteome</keyword>
<evidence type="ECO:0000256" key="2">
    <source>
        <dbReference type="ARBA" id="ARBA00022553"/>
    </source>
</evidence>